<dbReference type="SUPFAM" id="SSF53474">
    <property type="entry name" value="alpha/beta-Hydrolases"/>
    <property type="match status" value="1"/>
</dbReference>
<comment type="caution">
    <text evidence="1">The sequence shown here is derived from an EMBL/GenBank/DDBJ whole genome shotgun (WGS) entry which is preliminary data.</text>
</comment>
<dbReference type="RefSeq" id="WP_377582264.1">
    <property type="nucleotide sequence ID" value="NZ_JBHTKA010000008.1"/>
</dbReference>
<dbReference type="Gene3D" id="3.40.50.1820">
    <property type="entry name" value="alpha/beta hydrolase"/>
    <property type="match status" value="1"/>
</dbReference>
<dbReference type="InterPro" id="IPR010662">
    <property type="entry name" value="RBBP9/YdeN"/>
</dbReference>
<sequence>MTLYTFKSTVLILPGLGNSGEGHWQTLWEKEYNFIRVQQRDWDTPVQSEWIETIDRKISELNTTEVLLVGHSLACCTVAFWAARFHRKIKGALLVAPSDTDADTYPLGISGFMPMPLNKLPFPSIAVASTDDYYVTYDRAKHFASAWGSELVSIGPAGHINVAAGFGNFEQGIELLKRLDEGKVK</sequence>
<dbReference type="Pfam" id="PF06821">
    <property type="entry name" value="Ser_hydrolase"/>
    <property type="match status" value="1"/>
</dbReference>
<proteinExistence type="predicted"/>
<protein>
    <submittedName>
        <fullName evidence="1">RBBP9/YdeN family alpha/beta hydrolase</fullName>
    </submittedName>
</protein>
<reference evidence="2" key="1">
    <citation type="journal article" date="2019" name="Int. J. Syst. Evol. Microbiol.">
        <title>The Global Catalogue of Microorganisms (GCM) 10K type strain sequencing project: providing services to taxonomists for standard genome sequencing and annotation.</title>
        <authorList>
            <consortium name="The Broad Institute Genomics Platform"/>
            <consortium name="The Broad Institute Genome Sequencing Center for Infectious Disease"/>
            <person name="Wu L."/>
            <person name="Ma J."/>
        </authorList>
    </citation>
    <scope>NUCLEOTIDE SEQUENCE [LARGE SCALE GENOMIC DNA]</scope>
    <source>
        <strain evidence="2">CCUG 58938</strain>
    </source>
</reference>
<keyword evidence="2" id="KW-1185">Reference proteome</keyword>
<dbReference type="GO" id="GO:0016787">
    <property type="term" value="F:hydrolase activity"/>
    <property type="evidence" value="ECO:0007669"/>
    <property type="project" value="UniProtKB-KW"/>
</dbReference>
<gene>
    <name evidence="1" type="ORF">ACFQ21_21075</name>
</gene>
<accession>A0ABW3K8P6</accession>
<evidence type="ECO:0000313" key="1">
    <source>
        <dbReference type="EMBL" id="MFD1001831.1"/>
    </source>
</evidence>
<organism evidence="1 2">
    <name type="scientific">Ohtaekwangia kribbensis</name>
    <dbReference type="NCBI Taxonomy" id="688913"/>
    <lineage>
        <taxon>Bacteria</taxon>
        <taxon>Pseudomonadati</taxon>
        <taxon>Bacteroidota</taxon>
        <taxon>Cytophagia</taxon>
        <taxon>Cytophagales</taxon>
        <taxon>Fulvivirgaceae</taxon>
        <taxon>Ohtaekwangia</taxon>
    </lineage>
</organism>
<dbReference type="InterPro" id="IPR029058">
    <property type="entry name" value="AB_hydrolase_fold"/>
</dbReference>
<keyword evidence="1" id="KW-0378">Hydrolase</keyword>
<dbReference type="EMBL" id="JBHTKA010000008">
    <property type="protein sequence ID" value="MFD1001831.1"/>
    <property type="molecule type" value="Genomic_DNA"/>
</dbReference>
<dbReference type="Proteomes" id="UP001597112">
    <property type="component" value="Unassembled WGS sequence"/>
</dbReference>
<evidence type="ECO:0000313" key="2">
    <source>
        <dbReference type="Proteomes" id="UP001597112"/>
    </source>
</evidence>
<name>A0ABW3K8P6_9BACT</name>